<keyword evidence="8" id="KW-1185">Reference proteome</keyword>
<name>A0A6J1K532_CUCMA</name>
<dbReference type="PROSITE" id="PS00061">
    <property type="entry name" value="ADH_SHORT"/>
    <property type="match status" value="1"/>
</dbReference>
<keyword evidence="7" id="KW-0812">Transmembrane</keyword>
<dbReference type="SUPFAM" id="SSF51735">
    <property type="entry name" value="NAD(P)-binding Rossmann-fold domains"/>
    <property type="match status" value="1"/>
</dbReference>
<sequence>MELIQSFLNLVAPPFTVVSLGLLLPLYVVFKYFFSLVRGLFSEDVTGKVVLITGASSGIGENLAYEYAKRGAQLALVARRERSLEEAAEAARYYGSPEVITIAGDVSELSDCRRIIDDTMNHFGRCKLESEEEIQIGWIGLFMMNSVMDAVDHLVNNAGIVNMTLFEEINDITSFKQIMETNYWGSVYMTWLSIPYLKNRRGKIIVVSSAAAWLPSPRMSIYNASKAALRSFFETLRVEMSPEIGITVVTPGFVESEITQGKALYSHGRMEVHQDVRDALVGAIPVDTAAACAKAIVRSACRGDRYLTEPSWYNAAYYLKAFCPEVVEWCYRILVYTTPGTSAAEALNKQILDLTGAKTAMYPPSIHSVKINDD</sequence>
<dbReference type="InterPro" id="IPR020904">
    <property type="entry name" value="Sc_DH/Rdtase_CS"/>
</dbReference>
<feature type="transmembrane region" description="Helical" evidence="7">
    <location>
        <begin position="12"/>
        <end position="34"/>
    </location>
</feature>
<comment type="similarity">
    <text evidence="2 6">Belongs to the short-chain dehydrogenases/reductases (SDR) family.</text>
</comment>
<dbReference type="Gene3D" id="3.40.50.720">
    <property type="entry name" value="NAD(P)-binding Rossmann-like Domain"/>
    <property type="match status" value="1"/>
</dbReference>
<organism evidence="8 9">
    <name type="scientific">Cucurbita maxima</name>
    <name type="common">Pumpkin</name>
    <name type="synonym">Winter squash</name>
    <dbReference type="NCBI Taxonomy" id="3661"/>
    <lineage>
        <taxon>Eukaryota</taxon>
        <taxon>Viridiplantae</taxon>
        <taxon>Streptophyta</taxon>
        <taxon>Embryophyta</taxon>
        <taxon>Tracheophyta</taxon>
        <taxon>Spermatophyta</taxon>
        <taxon>Magnoliopsida</taxon>
        <taxon>eudicotyledons</taxon>
        <taxon>Gunneridae</taxon>
        <taxon>Pentapetalae</taxon>
        <taxon>rosids</taxon>
        <taxon>fabids</taxon>
        <taxon>Cucurbitales</taxon>
        <taxon>Cucurbitaceae</taxon>
        <taxon>Cucurbiteae</taxon>
        <taxon>Cucurbita</taxon>
    </lineage>
</organism>
<dbReference type="InterPro" id="IPR036291">
    <property type="entry name" value="NAD(P)-bd_dom_sf"/>
</dbReference>
<dbReference type="GO" id="GO:0072582">
    <property type="term" value="F:17-beta-hydroxysteroid dehydrogenase (NADP+) activity"/>
    <property type="evidence" value="ECO:0007669"/>
    <property type="project" value="TreeGrafter"/>
</dbReference>
<dbReference type="RefSeq" id="XP_022994408.1">
    <property type="nucleotide sequence ID" value="XM_023138640.1"/>
</dbReference>
<dbReference type="GO" id="GO:0008202">
    <property type="term" value="P:steroid metabolic process"/>
    <property type="evidence" value="ECO:0007669"/>
    <property type="project" value="TreeGrafter"/>
</dbReference>
<dbReference type="Proteomes" id="UP000504608">
    <property type="component" value="Unplaced"/>
</dbReference>
<dbReference type="GO" id="GO:0005829">
    <property type="term" value="C:cytosol"/>
    <property type="evidence" value="ECO:0007669"/>
    <property type="project" value="TreeGrafter"/>
</dbReference>
<dbReference type="PANTHER" id="PTHR43391:SF89">
    <property type="entry name" value="11-BETA-HYDROXYSTEROID DEHYDROGENASE 1A-RELATED"/>
    <property type="match status" value="1"/>
</dbReference>
<keyword evidence="3" id="KW-0521">NADP</keyword>
<dbReference type="PANTHER" id="PTHR43391">
    <property type="entry name" value="RETINOL DEHYDROGENASE-RELATED"/>
    <property type="match status" value="1"/>
</dbReference>
<gene>
    <name evidence="9" type="primary">LOC111490135</name>
</gene>
<proteinExistence type="inferred from homology"/>
<keyword evidence="4" id="KW-0735">Signal-anchor</keyword>
<evidence type="ECO:0000256" key="4">
    <source>
        <dbReference type="ARBA" id="ARBA00022968"/>
    </source>
</evidence>
<comment type="subcellular location">
    <subcellularLocation>
        <location evidence="1">Membrane</location>
        <topology evidence="1">Single-pass type II membrane protein</topology>
    </subcellularLocation>
</comment>
<evidence type="ECO:0000256" key="2">
    <source>
        <dbReference type="ARBA" id="ARBA00006484"/>
    </source>
</evidence>
<protein>
    <submittedName>
        <fullName evidence="9">11-beta-hydroxysteroid dehydrogenase 1B-like isoform X1</fullName>
    </submittedName>
</protein>
<dbReference type="GeneID" id="111490135"/>
<keyword evidence="7" id="KW-1133">Transmembrane helix</keyword>
<dbReference type="InterPro" id="IPR002347">
    <property type="entry name" value="SDR_fam"/>
</dbReference>
<accession>A0A6J1K532</accession>
<dbReference type="PRINTS" id="PR00081">
    <property type="entry name" value="GDHRDH"/>
</dbReference>
<keyword evidence="5" id="KW-0560">Oxidoreductase</keyword>
<evidence type="ECO:0000256" key="6">
    <source>
        <dbReference type="RuleBase" id="RU000363"/>
    </source>
</evidence>
<evidence type="ECO:0000256" key="5">
    <source>
        <dbReference type="ARBA" id="ARBA00023002"/>
    </source>
</evidence>
<dbReference type="OrthoDB" id="47007at2759"/>
<evidence type="ECO:0000256" key="7">
    <source>
        <dbReference type="SAM" id="Phobius"/>
    </source>
</evidence>
<evidence type="ECO:0000256" key="1">
    <source>
        <dbReference type="ARBA" id="ARBA00004606"/>
    </source>
</evidence>
<dbReference type="GO" id="GO:0016020">
    <property type="term" value="C:membrane"/>
    <property type="evidence" value="ECO:0007669"/>
    <property type="project" value="UniProtKB-SubCell"/>
</dbReference>
<dbReference type="Pfam" id="PF00106">
    <property type="entry name" value="adh_short"/>
    <property type="match status" value="2"/>
</dbReference>
<dbReference type="KEGG" id="cmax:111490135"/>
<keyword evidence="7" id="KW-0472">Membrane</keyword>
<evidence type="ECO:0000256" key="3">
    <source>
        <dbReference type="ARBA" id="ARBA00022857"/>
    </source>
</evidence>
<dbReference type="AlphaFoldDB" id="A0A6J1K532"/>
<evidence type="ECO:0000313" key="8">
    <source>
        <dbReference type="Proteomes" id="UP000504608"/>
    </source>
</evidence>
<evidence type="ECO:0000313" key="9">
    <source>
        <dbReference type="RefSeq" id="XP_022994408.1"/>
    </source>
</evidence>
<dbReference type="PRINTS" id="PR00080">
    <property type="entry name" value="SDRFAMILY"/>
</dbReference>
<reference evidence="9" key="1">
    <citation type="submission" date="2025-08" db="UniProtKB">
        <authorList>
            <consortium name="RefSeq"/>
        </authorList>
    </citation>
    <scope>IDENTIFICATION</scope>
    <source>
        <tissue evidence="9">Young leaves</tissue>
    </source>
</reference>